<dbReference type="Proteomes" id="UP000318815">
    <property type="component" value="Unassembled WGS sequence"/>
</dbReference>
<dbReference type="InterPro" id="IPR025667">
    <property type="entry name" value="SprB_repeat"/>
</dbReference>
<keyword evidence="9" id="KW-1185">Reference proteome</keyword>
<accession>A0A5C6LQP9</accession>
<dbReference type="InterPro" id="IPR022409">
    <property type="entry name" value="PKD/Chitinase_dom"/>
</dbReference>
<dbReference type="Pfam" id="PF13573">
    <property type="entry name" value="SprB"/>
    <property type="match status" value="1"/>
</dbReference>
<dbReference type="AlphaFoldDB" id="A0A5C6LQP9"/>
<feature type="domain" description="PKD" evidence="7">
    <location>
        <begin position="590"/>
        <end position="623"/>
    </location>
</feature>
<keyword evidence="3" id="KW-0677">Repeat</keyword>
<dbReference type="PANTHER" id="PTHR46730:SF1">
    <property type="entry name" value="PLAT DOMAIN-CONTAINING PROTEIN"/>
    <property type="match status" value="1"/>
</dbReference>
<name>A0A5C6LQP9_9BACT</name>
<protein>
    <submittedName>
        <fullName evidence="8">T9SS type B sorting domain-containing protein</fullName>
    </submittedName>
</protein>
<evidence type="ECO:0000256" key="3">
    <source>
        <dbReference type="ARBA" id="ARBA00022737"/>
    </source>
</evidence>
<dbReference type="GO" id="GO:0005261">
    <property type="term" value="F:monoatomic cation channel activity"/>
    <property type="evidence" value="ECO:0007669"/>
    <property type="project" value="TreeGrafter"/>
</dbReference>
<keyword evidence="4" id="KW-1133">Transmembrane helix</keyword>
<dbReference type="Pfam" id="PF13585">
    <property type="entry name" value="CHU_C"/>
    <property type="match status" value="1"/>
</dbReference>
<evidence type="ECO:0000256" key="5">
    <source>
        <dbReference type="ARBA" id="ARBA00023136"/>
    </source>
</evidence>
<feature type="chain" id="PRO_5022786697" evidence="6">
    <location>
        <begin position="22"/>
        <end position="815"/>
    </location>
</feature>
<feature type="signal peptide" evidence="6">
    <location>
        <begin position="1"/>
        <end position="21"/>
    </location>
</feature>
<dbReference type="SMART" id="SM00089">
    <property type="entry name" value="PKD"/>
    <property type="match status" value="4"/>
</dbReference>
<dbReference type="RefSeq" id="WP_146306711.1">
    <property type="nucleotide sequence ID" value="NZ_VOHS01000023.1"/>
</dbReference>
<evidence type="ECO:0000256" key="1">
    <source>
        <dbReference type="ARBA" id="ARBA00004141"/>
    </source>
</evidence>
<evidence type="ECO:0000313" key="9">
    <source>
        <dbReference type="Proteomes" id="UP000318815"/>
    </source>
</evidence>
<dbReference type="GO" id="GO:0006816">
    <property type="term" value="P:calcium ion transport"/>
    <property type="evidence" value="ECO:0007669"/>
    <property type="project" value="TreeGrafter"/>
</dbReference>
<dbReference type="PROSITE" id="PS50093">
    <property type="entry name" value="PKD"/>
    <property type="match status" value="2"/>
</dbReference>
<keyword evidence="6" id="KW-0732">Signal</keyword>
<dbReference type="GO" id="GO:0005886">
    <property type="term" value="C:plasma membrane"/>
    <property type="evidence" value="ECO:0007669"/>
    <property type="project" value="TreeGrafter"/>
</dbReference>
<dbReference type="PANTHER" id="PTHR46730">
    <property type="entry name" value="POLYCYSTIN-1"/>
    <property type="match status" value="1"/>
</dbReference>
<dbReference type="InterPro" id="IPR000601">
    <property type="entry name" value="PKD_dom"/>
</dbReference>
<organism evidence="8 9">
    <name type="scientific">Chitinophaga pinensis</name>
    <dbReference type="NCBI Taxonomy" id="79329"/>
    <lineage>
        <taxon>Bacteria</taxon>
        <taxon>Pseudomonadati</taxon>
        <taxon>Bacteroidota</taxon>
        <taxon>Chitinophagia</taxon>
        <taxon>Chitinophagales</taxon>
        <taxon>Chitinophagaceae</taxon>
        <taxon>Chitinophaga</taxon>
    </lineage>
</organism>
<keyword evidence="2" id="KW-0812">Transmembrane</keyword>
<dbReference type="Gene3D" id="2.60.40.10">
    <property type="entry name" value="Immunoglobulins"/>
    <property type="match status" value="4"/>
</dbReference>
<dbReference type="InterPro" id="IPR035986">
    <property type="entry name" value="PKD_dom_sf"/>
</dbReference>
<dbReference type="EMBL" id="VOHS01000023">
    <property type="protein sequence ID" value="TWV98819.1"/>
    <property type="molecule type" value="Genomic_DNA"/>
</dbReference>
<proteinExistence type="predicted"/>
<comment type="subcellular location">
    <subcellularLocation>
        <location evidence="1">Membrane</location>
        <topology evidence="1">Multi-pass membrane protein</topology>
    </subcellularLocation>
</comment>
<dbReference type="InterPro" id="IPR026341">
    <property type="entry name" value="T9SS_type_B"/>
</dbReference>
<keyword evidence="5" id="KW-0472">Membrane</keyword>
<dbReference type="Pfam" id="PF18911">
    <property type="entry name" value="PKD_4"/>
    <property type="match status" value="2"/>
</dbReference>
<gene>
    <name evidence="8" type="ORF">FEF09_19830</name>
</gene>
<dbReference type="InterPro" id="IPR013783">
    <property type="entry name" value="Ig-like_fold"/>
</dbReference>
<evidence type="ECO:0000259" key="7">
    <source>
        <dbReference type="PROSITE" id="PS50093"/>
    </source>
</evidence>
<sequence length="815" mass="85653">MKRIFTITLLLSIYTSTQLLYAQTFTPIAVTGYNADIVAEAGTDAVAVTSTVIDGSNHILHTQSFAATNGIGGGIVDNGTFVSGTRTYQMNPYTAVNALYLSANGNVANSLAAGTLTFATPAMYSKLSILAFGTENNSTVIVTLNFTDGTSANAGTLQIKDWFFGTPFIFSGMGRLTRTTTSPTVDGLPTEPRMYSFDFNIPCADQSKLVRSVSFLYVQGPNISSRALIVGLSGVSFTPLTYTSTKTDAVCGGASGSIAVTATGGTQPLSYSWNTTPVQTTPTASGLAGGTYTLAIRDANNCVTNVTETVEMLSTTTLTASAMPTQICAGETSTLSVTASGSAVSNYSWTPGTGTGNSITVTPTDTTSYIVSAQDGFGCIVRDTVEVAVKPTPVADFNVLPDTVCLGTGNTLTFTGTAGPTATYNWHNFAGATVQSGTGAGPYDIRFNAAGQYPVQLQITADGCVSAMATHNIVVSQPPIASFTVSKTPICAGESTTITYTGTNSPDAVPTWNWGGGAVRSGTGYGPYTITYERNGTITFSIQDGVCADTAVPVAITAIPIPVPDFSTDLTTACAPQEINFTNLSQLADSYTWTLGNGTQSNATDPVCNYTVPGTYTVSLTASAQGLCTRTITKTALINILTPPVAAFSAAPGENVPVEFKNGTFTFNNTSEFAVNYSWDFGDGNSADTEDAQHKYELPGSYRVTLYAANEIGCTDSISHAWYIVTPDLILEIPNAFSPNGDGINDTWIVDGLKARPMATTEIYNRWGQIVFTGIGYTPWDGTRRGQPLPVGTYYYVIKTSADEKPYTGWVALLR</sequence>
<evidence type="ECO:0000256" key="2">
    <source>
        <dbReference type="ARBA" id="ARBA00022692"/>
    </source>
</evidence>
<evidence type="ECO:0000256" key="6">
    <source>
        <dbReference type="SAM" id="SignalP"/>
    </source>
</evidence>
<feature type="domain" description="PKD" evidence="7">
    <location>
        <begin position="664"/>
        <end position="713"/>
    </location>
</feature>
<dbReference type="NCBIfam" id="TIGR04131">
    <property type="entry name" value="Bac_Flav_CTERM"/>
    <property type="match status" value="1"/>
</dbReference>
<dbReference type="OrthoDB" id="5726170at2"/>
<evidence type="ECO:0000313" key="8">
    <source>
        <dbReference type="EMBL" id="TWV98819.1"/>
    </source>
</evidence>
<dbReference type="CDD" id="cd00146">
    <property type="entry name" value="PKD"/>
    <property type="match status" value="2"/>
</dbReference>
<dbReference type="SUPFAM" id="SSF49299">
    <property type="entry name" value="PKD domain"/>
    <property type="match status" value="4"/>
</dbReference>
<reference evidence="8 9" key="1">
    <citation type="submission" date="2019-08" db="EMBL/GenBank/DDBJ databases">
        <title>Whole genome sequencing of chitin degrading bacteria Chitinophaga pinensis YS16.</title>
        <authorList>
            <person name="Singh R.P."/>
            <person name="Manchanda G."/>
            <person name="Maurya I.K."/>
            <person name="Joshi N.K."/>
            <person name="Srivastava A.K."/>
        </authorList>
    </citation>
    <scope>NUCLEOTIDE SEQUENCE [LARGE SCALE GENOMIC DNA]</scope>
    <source>
        <strain evidence="8 9">YS-16</strain>
    </source>
</reference>
<comment type="caution">
    <text evidence="8">The sequence shown here is derived from an EMBL/GenBank/DDBJ whole genome shotgun (WGS) entry which is preliminary data.</text>
</comment>
<evidence type="ECO:0000256" key="4">
    <source>
        <dbReference type="ARBA" id="ARBA00022989"/>
    </source>
</evidence>